<evidence type="ECO:0000313" key="5">
    <source>
        <dbReference type="Proteomes" id="UP000264071"/>
    </source>
</evidence>
<evidence type="ECO:0000313" key="4">
    <source>
        <dbReference type="EMBL" id="HCT58027.1"/>
    </source>
</evidence>
<feature type="domain" description="BIG2" evidence="3">
    <location>
        <begin position="52"/>
        <end position="111"/>
    </location>
</feature>
<feature type="signal peptide" evidence="2">
    <location>
        <begin position="1"/>
        <end position="29"/>
    </location>
</feature>
<dbReference type="Proteomes" id="UP000264071">
    <property type="component" value="Unassembled WGS sequence"/>
</dbReference>
<evidence type="ECO:0000256" key="1">
    <source>
        <dbReference type="SAM" id="MobiDB-lite"/>
    </source>
</evidence>
<sequence length="111" mass="10631">MPIPHAPLAVPRRLVRMIALLAATSISLAGCGVGGSDGTTTPPPPPPPDVTVSSVAVSLASGSVEVGATSQATAVARNAAGTELTGKSITWTSSASTVATVSAAGLVTAVA</sequence>
<feature type="chain" id="PRO_5017533117" description="BIG2 domain-containing protein" evidence="2">
    <location>
        <begin position="30"/>
        <end position="111"/>
    </location>
</feature>
<comment type="caution">
    <text evidence="4">The sequence shown here is derived from an EMBL/GenBank/DDBJ whole genome shotgun (WGS) entry which is preliminary data.</text>
</comment>
<gene>
    <name evidence="4" type="ORF">DGD08_12555</name>
</gene>
<feature type="region of interest" description="Disordered" evidence="1">
    <location>
        <begin position="32"/>
        <end position="51"/>
    </location>
</feature>
<name>A0A3D4VCG9_9BACT</name>
<dbReference type="Gene3D" id="2.60.40.1080">
    <property type="match status" value="1"/>
</dbReference>
<dbReference type="Pfam" id="PF02368">
    <property type="entry name" value="Big_2"/>
    <property type="match status" value="1"/>
</dbReference>
<evidence type="ECO:0000259" key="3">
    <source>
        <dbReference type="Pfam" id="PF02368"/>
    </source>
</evidence>
<reference evidence="4 5" key="1">
    <citation type="journal article" date="2018" name="Nat. Biotechnol.">
        <title>A standardized bacterial taxonomy based on genome phylogeny substantially revises the tree of life.</title>
        <authorList>
            <person name="Parks D.H."/>
            <person name="Chuvochina M."/>
            <person name="Waite D.W."/>
            <person name="Rinke C."/>
            <person name="Skarshewski A."/>
            <person name="Chaumeil P.A."/>
            <person name="Hugenholtz P."/>
        </authorList>
    </citation>
    <scope>NUCLEOTIDE SEQUENCE [LARGE SCALE GENOMIC DNA]</scope>
    <source>
        <strain evidence="4">UBA8844</strain>
    </source>
</reference>
<dbReference type="SUPFAM" id="SSF49373">
    <property type="entry name" value="Invasin/intimin cell-adhesion fragments"/>
    <property type="match status" value="1"/>
</dbReference>
<dbReference type="EMBL" id="DPIY01000010">
    <property type="protein sequence ID" value="HCT58027.1"/>
    <property type="molecule type" value="Genomic_DNA"/>
</dbReference>
<accession>A0A3D4VCG9</accession>
<organism evidence="4 5">
    <name type="scientific">Gemmatimonas aurantiaca</name>
    <dbReference type="NCBI Taxonomy" id="173480"/>
    <lineage>
        <taxon>Bacteria</taxon>
        <taxon>Pseudomonadati</taxon>
        <taxon>Gemmatimonadota</taxon>
        <taxon>Gemmatimonadia</taxon>
        <taxon>Gemmatimonadales</taxon>
        <taxon>Gemmatimonadaceae</taxon>
        <taxon>Gemmatimonas</taxon>
    </lineage>
</organism>
<evidence type="ECO:0000256" key="2">
    <source>
        <dbReference type="SAM" id="SignalP"/>
    </source>
</evidence>
<keyword evidence="2" id="KW-0732">Signal</keyword>
<dbReference type="InterPro" id="IPR003343">
    <property type="entry name" value="Big_2"/>
</dbReference>
<protein>
    <recommendedName>
        <fullName evidence="3">BIG2 domain-containing protein</fullName>
    </recommendedName>
</protein>
<dbReference type="AlphaFoldDB" id="A0A3D4VCG9"/>
<proteinExistence type="predicted"/>
<dbReference type="InterPro" id="IPR008964">
    <property type="entry name" value="Invasin/intimin_cell_adhesion"/>
</dbReference>